<feature type="non-terminal residue" evidence="2">
    <location>
        <position position="485"/>
    </location>
</feature>
<feature type="region of interest" description="Disordered" evidence="1">
    <location>
        <begin position="1"/>
        <end position="50"/>
    </location>
</feature>
<dbReference type="AlphaFoldDB" id="A0A2S4PQM6"/>
<reference evidence="2 3" key="1">
    <citation type="submission" date="2017-10" db="EMBL/GenBank/DDBJ databases">
        <title>Development of genomic resources for the powdery mildew, Erysiphe pulchra.</title>
        <authorList>
            <person name="Wadl P.A."/>
            <person name="Mack B.M."/>
            <person name="Moore G."/>
            <person name="Beltz S.B."/>
        </authorList>
    </citation>
    <scope>NUCLEOTIDE SEQUENCE [LARGE SCALE GENOMIC DNA]</scope>
    <source>
        <strain evidence="2">Cflorida</strain>
    </source>
</reference>
<name>A0A2S4PQM6_9PEZI</name>
<feature type="compositionally biased region" description="Pro residues" evidence="1">
    <location>
        <begin position="1"/>
        <end position="16"/>
    </location>
</feature>
<evidence type="ECO:0000256" key="1">
    <source>
        <dbReference type="SAM" id="MobiDB-lite"/>
    </source>
</evidence>
<comment type="caution">
    <text evidence="2">The sequence shown here is derived from an EMBL/GenBank/DDBJ whole genome shotgun (WGS) entry which is preliminary data.</text>
</comment>
<evidence type="ECO:0000313" key="3">
    <source>
        <dbReference type="Proteomes" id="UP000237438"/>
    </source>
</evidence>
<protein>
    <recommendedName>
        <fullName evidence="4">Endonuclease/exonuclease/phosphatase domain-containing protein</fullName>
    </recommendedName>
</protein>
<organism evidence="2 3">
    <name type="scientific">Erysiphe pulchra</name>
    <dbReference type="NCBI Taxonomy" id="225359"/>
    <lineage>
        <taxon>Eukaryota</taxon>
        <taxon>Fungi</taxon>
        <taxon>Dikarya</taxon>
        <taxon>Ascomycota</taxon>
        <taxon>Pezizomycotina</taxon>
        <taxon>Leotiomycetes</taxon>
        <taxon>Erysiphales</taxon>
        <taxon>Erysiphaceae</taxon>
        <taxon>Erysiphe</taxon>
    </lineage>
</organism>
<dbReference type="OrthoDB" id="6488267at2759"/>
<dbReference type="Proteomes" id="UP000237438">
    <property type="component" value="Unassembled WGS sequence"/>
</dbReference>
<accession>A0A2S4PQM6</accession>
<evidence type="ECO:0000313" key="2">
    <source>
        <dbReference type="EMBL" id="POS84326.1"/>
    </source>
</evidence>
<feature type="non-terminal residue" evidence="2">
    <location>
        <position position="1"/>
    </location>
</feature>
<gene>
    <name evidence="2" type="ORF">EPUL_004202</name>
</gene>
<keyword evidence="3" id="KW-1185">Reference proteome</keyword>
<sequence length="485" mass="53754">PISPSPFIPPAPPLNLEPPAKTADGRQILKPVAPSKCSIPESPQYNSRNKSDIANAFLPRELAEIIATRQRGEPNFAAANSSPSLLRAPLLSKLNKGNENGNNKGKDKDKNLTKTKVAIPRIASNQGPILGMIKEIELPGITKNNATVALKEQKKARVIHSSNIQTRRLLTSSLSSLIGNIKPVHSGFALSPCTTEAHETILKAISILFLSGVKFEPATNWVSILIPTVPSTIRMEQGQLEVEKSMLADEIERVCSVRPAHLKLYGRNNTDAPYRKWMAYFTKAPRSGFRAFDDSGMVRPSKKQQPISFSPHDPCAVQPLLDWKPTPKTVVIGEFNSVYWAWQPSMNSYYCQKKEIDKWTETHNLTCLIVGEPTRCAGNTPDIAWTSVQNTMAWIRKEDCMNSDYLPIRGFVPNFKASTAISQTSVCKLRISRDKIPQFTKIAMATLNTIEMTEKYAQEICLALDNALKAVGKRPNKKSGKNAPW</sequence>
<dbReference type="EMBL" id="PEDP01001069">
    <property type="protein sequence ID" value="POS84326.1"/>
    <property type="molecule type" value="Genomic_DNA"/>
</dbReference>
<evidence type="ECO:0008006" key="4">
    <source>
        <dbReference type="Google" id="ProtNLM"/>
    </source>
</evidence>
<feature type="region of interest" description="Disordered" evidence="1">
    <location>
        <begin position="93"/>
        <end position="112"/>
    </location>
</feature>
<proteinExistence type="predicted"/>
<feature type="compositionally biased region" description="Low complexity" evidence="1">
    <location>
        <begin position="93"/>
        <end position="103"/>
    </location>
</feature>